<evidence type="ECO:0000259" key="11">
    <source>
        <dbReference type="Pfam" id="PF03900"/>
    </source>
</evidence>
<keyword evidence="13" id="KW-1185">Reference proteome</keyword>
<dbReference type="NCBIfam" id="TIGR00212">
    <property type="entry name" value="hemC"/>
    <property type="match status" value="1"/>
</dbReference>
<dbReference type="PIRSF" id="PIRSF001438">
    <property type="entry name" value="4pyrrol_synth_OHMeBilane_synth"/>
    <property type="match status" value="1"/>
</dbReference>
<dbReference type="GO" id="GO:0006782">
    <property type="term" value="P:protoporphyrinogen IX biosynthetic process"/>
    <property type="evidence" value="ECO:0007669"/>
    <property type="project" value="UniProtKB-UniPathway"/>
</dbReference>
<keyword evidence="7" id="KW-0627">Porphyrin biosynthesis</keyword>
<dbReference type="GO" id="GO:0004418">
    <property type="term" value="F:hydroxymethylbilane synthase activity"/>
    <property type="evidence" value="ECO:0007669"/>
    <property type="project" value="UniProtKB-EC"/>
</dbReference>
<protein>
    <recommendedName>
        <fullName evidence="4">hydroxymethylbilane synthase</fullName>
        <ecNumber evidence="4">2.5.1.61</ecNumber>
    </recommendedName>
    <alternativeName>
        <fullName evidence="9">Hydroxymethylbilane synthase</fullName>
    </alternativeName>
    <alternativeName>
        <fullName evidence="8">Pre-uroporphyrinogen synthase</fullName>
    </alternativeName>
</protein>
<dbReference type="InterPro" id="IPR022418">
    <property type="entry name" value="Porphobilinogen_deaminase_C"/>
</dbReference>
<evidence type="ECO:0000256" key="3">
    <source>
        <dbReference type="ARBA" id="ARBA00005638"/>
    </source>
</evidence>
<evidence type="ECO:0000256" key="9">
    <source>
        <dbReference type="ARBA" id="ARBA00033064"/>
    </source>
</evidence>
<evidence type="ECO:0000256" key="1">
    <source>
        <dbReference type="ARBA" id="ARBA00001916"/>
    </source>
</evidence>
<evidence type="ECO:0000256" key="8">
    <source>
        <dbReference type="ARBA" id="ARBA00030685"/>
    </source>
</evidence>
<evidence type="ECO:0000259" key="10">
    <source>
        <dbReference type="Pfam" id="PF01379"/>
    </source>
</evidence>
<dbReference type="EC" id="2.5.1.61" evidence="4"/>
<keyword evidence="5" id="KW-0808">Transferase</keyword>
<dbReference type="InterPro" id="IPR022419">
    <property type="entry name" value="Porphobilin_deaminase_cofac_BS"/>
</dbReference>
<dbReference type="Proteomes" id="UP000305067">
    <property type="component" value="Unassembled WGS sequence"/>
</dbReference>
<evidence type="ECO:0000313" key="12">
    <source>
        <dbReference type="EMBL" id="TFL06241.1"/>
    </source>
</evidence>
<comment type="pathway">
    <text evidence="2">Porphyrin-containing compound metabolism; protoporphyrin-IX biosynthesis; coproporphyrinogen-III from 5-aminolevulinate: step 2/4.</text>
</comment>
<dbReference type="PANTHER" id="PTHR11557:SF0">
    <property type="entry name" value="PORPHOBILINOGEN DEAMINASE"/>
    <property type="match status" value="1"/>
</dbReference>
<dbReference type="Gene3D" id="3.40.190.10">
    <property type="entry name" value="Periplasmic binding protein-like II"/>
    <property type="match status" value="2"/>
</dbReference>
<dbReference type="UniPathway" id="UPA00251">
    <property type="reaction ID" value="UER00319"/>
</dbReference>
<dbReference type="SUPFAM" id="SSF54782">
    <property type="entry name" value="Porphobilinogen deaminase (hydroxymethylbilane synthase), C-terminal domain"/>
    <property type="match status" value="1"/>
</dbReference>
<dbReference type="AlphaFoldDB" id="A0A5C3R0E4"/>
<dbReference type="GO" id="GO:0005737">
    <property type="term" value="C:cytoplasm"/>
    <property type="evidence" value="ECO:0007669"/>
    <property type="project" value="TreeGrafter"/>
</dbReference>
<keyword evidence="6" id="KW-0350">Heme biosynthesis</keyword>
<feature type="domain" description="Porphobilinogen deaminase N-terminal" evidence="10">
    <location>
        <begin position="12"/>
        <end position="223"/>
    </location>
</feature>
<reference evidence="12 13" key="1">
    <citation type="journal article" date="2019" name="Nat. Ecol. Evol.">
        <title>Megaphylogeny resolves global patterns of mushroom evolution.</title>
        <authorList>
            <person name="Varga T."/>
            <person name="Krizsan K."/>
            <person name="Foldi C."/>
            <person name="Dima B."/>
            <person name="Sanchez-Garcia M."/>
            <person name="Sanchez-Ramirez S."/>
            <person name="Szollosi G.J."/>
            <person name="Szarkandi J.G."/>
            <person name="Papp V."/>
            <person name="Albert L."/>
            <person name="Andreopoulos W."/>
            <person name="Angelini C."/>
            <person name="Antonin V."/>
            <person name="Barry K.W."/>
            <person name="Bougher N.L."/>
            <person name="Buchanan P."/>
            <person name="Buyck B."/>
            <person name="Bense V."/>
            <person name="Catcheside P."/>
            <person name="Chovatia M."/>
            <person name="Cooper J."/>
            <person name="Damon W."/>
            <person name="Desjardin D."/>
            <person name="Finy P."/>
            <person name="Geml J."/>
            <person name="Haridas S."/>
            <person name="Hughes K."/>
            <person name="Justo A."/>
            <person name="Karasinski D."/>
            <person name="Kautmanova I."/>
            <person name="Kiss B."/>
            <person name="Kocsube S."/>
            <person name="Kotiranta H."/>
            <person name="LaButti K.M."/>
            <person name="Lechner B.E."/>
            <person name="Liimatainen K."/>
            <person name="Lipzen A."/>
            <person name="Lukacs Z."/>
            <person name="Mihaltcheva S."/>
            <person name="Morgado L.N."/>
            <person name="Niskanen T."/>
            <person name="Noordeloos M.E."/>
            <person name="Ohm R.A."/>
            <person name="Ortiz-Santana B."/>
            <person name="Ovrebo C."/>
            <person name="Racz N."/>
            <person name="Riley R."/>
            <person name="Savchenko A."/>
            <person name="Shiryaev A."/>
            <person name="Soop K."/>
            <person name="Spirin V."/>
            <person name="Szebenyi C."/>
            <person name="Tomsovsky M."/>
            <person name="Tulloss R.E."/>
            <person name="Uehling J."/>
            <person name="Grigoriev I.V."/>
            <person name="Vagvolgyi C."/>
            <person name="Papp T."/>
            <person name="Martin F.M."/>
            <person name="Miettinen O."/>
            <person name="Hibbett D.S."/>
            <person name="Nagy L.G."/>
        </authorList>
    </citation>
    <scope>NUCLEOTIDE SEQUENCE [LARGE SCALE GENOMIC DNA]</scope>
    <source>
        <strain evidence="12 13">CBS 309.79</strain>
    </source>
</reference>
<dbReference type="PROSITE" id="PS00533">
    <property type="entry name" value="PORPHOBILINOGEN_DEAM"/>
    <property type="match status" value="1"/>
</dbReference>
<comment type="similarity">
    <text evidence="3">Belongs to the HMBS family.</text>
</comment>
<feature type="domain" description="Porphobilinogen deaminase C-terminal" evidence="11">
    <location>
        <begin position="241"/>
        <end position="315"/>
    </location>
</feature>
<proteinExistence type="inferred from homology"/>
<dbReference type="FunFam" id="3.40.190.10:FF:000005">
    <property type="entry name" value="Porphobilinogen deaminase"/>
    <property type="match status" value="1"/>
</dbReference>
<sequence>MSSSADSSQRGLVLASRASKLARIQTDLALHAFQSAHASHNFSASYITSEEGDKNKTQALYLLGGKSLWTKELEVALKEKAADILVHSLKDVPTVMPEGCEIAAVLERASPLDALVVKTGKPWKSLEDLPDGSVIGTGSIRRVAQLKRHYPRLHFMDARGNLDTRLNKLDAPEGPYAALVLAKAGLVRSGLEHRVTCDLVAPQLYHAVGQGAIGIEIRSDDALARQLCTIVTHWPTHWVTAAERAMLRVLEGGCSVPVGVTSNLEIQGERSGTLTLHGSVTSIGGEVQVDYRMERAVESLEEAEKVGIAVAEKLAEIGGKEILDEVNADRAKRIGEDKSAEEKKKLEAMIEPAAQAQK</sequence>
<dbReference type="PRINTS" id="PR00151">
    <property type="entry name" value="PORPHBDMNASE"/>
</dbReference>
<name>A0A5C3R0E4_9AGAR</name>
<evidence type="ECO:0000256" key="2">
    <source>
        <dbReference type="ARBA" id="ARBA00004735"/>
    </source>
</evidence>
<dbReference type="InterPro" id="IPR022417">
    <property type="entry name" value="Porphobilin_deaminase_N"/>
</dbReference>
<dbReference type="Pfam" id="PF01379">
    <property type="entry name" value="Porphobil_deam"/>
    <property type="match status" value="1"/>
</dbReference>
<dbReference type="PANTHER" id="PTHR11557">
    <property type="entry name" value="PORPHOBILINOGEN DEAMINASE"/>
    <property type="match status" value="1"/>
</dbReference>
<evidence type="ECO:0000256" key="4">
    <source>
        <dbReference type="ARBA" id="ARBA00012655"/>
    </source>
</evidence>
<dbReference type="Pfam" id="PF03900">
    <property type="entry name" value="Porphobil_deamC"/>
    <property type="match status" value="1"/>
</dbReference>
<dbReference type="Gene3D" id="3.30.160.40">
    <property type="entry name" value="Porphobilinogen deaminase, C-terminal domain"/>
    <property type="match status" value="1"/>
</dbReference>
<dbReference type="EMBL" id="ML178815">
    <property type="protein sequence ID" value="TFL06241.1"/>
    <property type="molecule type" value="Genomic_DNA"/>
</dbReference>
<evidence type="ECO:0000256" key="7">
    <source>
        <dbReference type="ARBA" id="ARBA00023244"/>
    </source>
</evidence>
<comment type="cofactor">
    <cofactor evidence="1">
        <name>dipyrromethane</name>
        <dbReference type="ChEBI" id="CHEBI:60342"/>
    </cofactor>
</comment>
<organism evidence="12 13">
    <name type="scientific">Pterulicium gracile</name>
    <dbReference type="NCBI Taxonomy" id="1884261"/>
    <lineage>
        <taxon>Eukaryota</taxon>
        <taxon>Fungi</taxon>
        <taxon>Dikarya</taxon>
        <taxon>Basidiomycota</taxon>
        <taxon>Agaricomycotina</taxon>
        <taxon>Agaricomycetes</taxon>
        <taxon>Agaricomycetidae</taxon>
        <taxon>Agaricales</taxon>
        <taxon>Pleurotineae</taxon>
        <taxon>Pterulaceae</taxon>
        <taxon>Pterulicium</taxon>
    </lineage>
</organism>
<dbReference type="STRING" id="1884261.A0A5C3R0E4"/>
<dbReference type="InterPro" id="IPR000860">
    <property type="entry name" value="HemC"/>
</dbReference>
<dbReference type="OrthoDB" id="564646at2759"/>
<evidence type="ECO:0000256" key="5">
    <source>
        <dbReference type="ARBA" id="ARBA00022679"/>
    </source>
</evidence>
<gene>
    <name evidence="12" type="ORF">BDV98DRAFT_600308</name>
</gene>
<dbReference type="InterPro" id="IPR036803">
    <property type="entry name" value="Porphobilinogen_deaminase_C_sf"/>
</dbReference>
<dbReference type="SUPFAM" id="SSF53850">
    <property type="entry name" value="Periplasmic binding protein-like II"/>
    <property type="match status" value="1"/>
</dbReference>
<accession>A0A5C3R0E4</accession>
<evidence type="ECO:0000313" key="13">
    <source>
        <dbReference type="Proteomes" id="UP000305067"/>
    </source>
</evidence>
<evidence type="ECO:0000256" key="6">
    <source>
        <dbReference type="ARBA" id="ARBA00023133"/>
    </source>
</evidence>